<dbReference type="Pfam" id="PF06985">
    <property type="entry name" value="HET"/>
    <property type="match status" value="1"/>
</dbReference>
<gene>
    <name evidence="2" type="ORF">L207DRAFT_511236</name>
</gene>
<sequence length="677" mass="77801">MFCTRCRSIDLSKGDPQRPSQTFVTVNLTEHTWPREDGTCATCYFFSEHHRLNGPSLYNSERLYLVPFRTSDLFWDPFSRVDKPSVGKETISFVINWTGGRNVRHMAHDHYFLTPSVLDGYPYQPFRHANLGETVDFNRVRGFLDFCQTHHDECKRHVNRKSSQPIRVINCHRRNVVWLKGWCEGSYKPYVTLSYVWGNSTKQEFKPGPSLEEVPLPEQVPALIEDSMKATLGLGYSYLWIDYYCIDQSNSQEVEKQVEQMDAIYSNSVATLITPAARDPSQHIPRVGEEALWRKYGPVKIGIGTYTLGNIHSDVKMMSSLWGSRGWTYQEAVLAGRRVVFGKESVWVQCHRMVFSERLDVRNEDLSRTQPRLPDAQWYFRSVDRQPDQDAVAQVWTHIREYSLRELSKDSDGLRAFFGILRALKEAYPDLHHISGLPLTCRPDDSNTVTEKFINALTWYRLTTSAERIFDFPSWSWLGWKERKSSILSPELKKAGRVYRRYPFDVSIEIPSFSKAPTNTLKINDHSNGQDSTDLQYFLQHCPADTLMLDTIPFIEITAPTIGFELTESSSGLIIIRMADDYKNLHAPPVRLDRHFPESTATRGTAILLFYDPTSFTVGNIWGTVPHPSEWLYMLLVMPSAEGTGVSERIGLIRVKHHDAIRIVPTALKNRSKILLG</sequence>
<reference evidence="2 3" key="1">
    <citation type="submission" date="2016-04" db="EMBL/GenBank/DDBJ databases">
        <title>A degradative enzymes factory behind the ericoid mycorrhizal symbiosis.</title>
        <authorList>
            <consortium name="DOE Joint Genome Institute"/>
            <person name="Martino E."/>
            <person name="Morin E."/>
            <person name="Grelet G."/>
            <person name="Kuo A."/>
            <person name="Kohler A."/>
            <person name="Daghino S."/>
            <person name="Barry K."/>
            <person name="Choi C."/>
            <person name="Cichocki N."/>
            <person name="Clum A."/>
            <person name="Copeland A."/>
            <person name="Hainaut M."/>
            <person name="Haridas S."/>
            <person name="Labutti K."/>
            <person name="Lindquist E."/>
            <person name="Lipzen A."/>
            <person name="Khouja H.-R."/>
            <person name="Murat C."/>
            <person name="Ohm R."/>
            <person name="Olson A."/>
            <person name="Spatafora J."/>
            <person name="Veneault-Fourrey C."/>
            <person name="Henrissat B."/>
            <person name="Grigoriev I."/>
            <person name="Martin F."/>
            <person name="Perotto S."/>
        </authorList>
    </citation>
    <scope>NUCLEOTIDE SEQUENCE [LARGE SCALE GENOMIC DNA]</scope>
    <source>
        <strain evidence="2 3">F</strain>
    </source>
</reference>
<dbReference type="AlphaFoldDB" id="A0A2J6RSD5"/>
<evidence type="ECO:0000313" key="2">
    <source>
        <dbReference type="EMBL" id="PMD41373.1"/>
    </source>
</evidence>
<accession>A0A2J6RSD5</accession>
<dbReference type="PANTHER" id="PTHR33112">
    <property type="entry name" value="DOMAIN PROTEIN, PUTATIVE-RELATED"/>
    <property type="match status" value="1"/>
</dbReference>
<evidence type="ECO:0000259" key="1">
    <source>
        <dbReference type="Pfam" id="PF06985"/>
    </source>
</evidence>
<dbReference type="EMBL" id="KZ613944">
    <property type="protein sequence ID" value="PMD41373.1"/>
    <property type="molecule type" value="Genomic_DNA"/>
</dbReference>
<dbReference type="OrthoDB" id="3505552at2759"/>
<dbReference type="InterPro" id="IPR010730">
    <property type="entry name" value="HET"/>
</dbReference>
<name>A0A2J6RSD5_HYAVF</name>
<dbReference type="Proteomes" id="UP000235786">
    <property type="component" value="Unassembled WGS sequence"/>
</dbReference>
<protein>
    <submittedName>
        <fullName evidence="2">HET-domain-containing protein</fullName>
    </submittedName>
</protein>
<dbReference type="PANTHER" id="PTHR33112:SF1">
    <property type="entry name" value="HETEROKARYON INCOMPATIBILITY DOMAIN-CONTAINING PROTEIN"/>
    <property type="match status" value="1"/>
</dbReference>
<proteinExistence type="predicted"/>
<evidence type="ECO:0000313" key="3">
    <source>
        <dbReference type="Proteomes" id="UP000235786"/>
    </source>
</evidence>
<dbReference type="STRING" id="1149755.A0A2J6RSD5"/>
<organism evidence="2 3">
    <name type="scientific">Hyaloscypha variabilis (strain UAMH 11265 / GT02V1 / F)</name>
    <name type="common">Meliniomyces variabilis</name>
    <dbReference type="NCBI Taxonomy" id="1149755"/>
    <lineage>
        <taxon>Eukaryota</taxon>
        <taxon>Fungi</taxon>
        <taxon>Dikarya</taxon>
        <taxon>Ascomycota</taxon>
        <taxon>Pezizomycotina</taxon>
        <taxon>Leotiomycetes</taxon>
        <taxon>Helotiales</taxon>
        <taxon>Hyaloscyphaceae</taxon>
        <taxon>Hyaloscypha</taxon>
        <taxon>Hyaloscypha variabilis</taxon>
    </lineage>
</organism>
<feature type="domain" description="Heterokaryon incompatibility" evidence="1">
    <location>
        <begin position="190"/>
        <end position="331"/>
    </location>
</feature>
<keyword evidence="3" id="KW-1185">Reference proteome</keyword>